<keyword evidence="3" id="KW-1185">Reference proteome</keyword>
<protein>
    <submittedName>
        <fullName evidence="2">Uncharacterized protein</fullName>
    </submittedName>
</protein>
<name>A0ABS2CEV5_9NEIS</name>
<evidence type="ECO:0000256" key="1">
    <source>
        <dbReference type="SAM" id="SignalP"/>
    </source>
</evidence>
<dbReference type="Proteomes" id="UP001195660">
    <property type="component" value="Unassembled WGS sequence"/>
</dbReference>
<accession>A0ABS2CEV5</accession>
<proteinExistence type="predicted"/>
<evidence type="ECO:0000313" key="3">
    <source>
        <dbReference type="Proteomes" id="UP001195660"/>
    </source>
</evidence>
<keyword evidence="1" id="KW-0732">Signal</keyword>
<dbReference type="RefSeq" id="WP_203571919.1">
    <property type="nucleotide sequence ID" value="NZ_WOFE01000008.1"/>
</dbReference>
<reference evidence="2 3" key="1">
    <citation type="submission" date="2019-11" db="EMBL/GenBank/DDBJ databases">
        <title>Novel Deefgea species.</title>
        <authorList>
            <person name="Han J.-H."/>
        </authorList>
    </citation>
    <scope>NUCLEOTIDE SEQUENCE [LARGE SCALE GENOMIC DNA]</scope>
    <source>
        <strain evidence="2 3">LMG 24817</strain>
    </source>
</reference>
<feature type="signal peptide" evidence="1">
    <location>
        <begin position="1"/>
        <end position="17"/>
    </location>
</feature>
<gene>
    <name evidence="2" type="ORF">GM173_13530</name>
</gene>
<evidence type="ECO:0000313" key="2">
    <source>
        <dbReference type="EMBL" id="MBM5572592.1"/>
    </source>
</evidence>
<comment type="caution">
    <text evidence="2">The sequence shown here is derived from an EMBL/GenBank/DDBJ whole genome shotgun (WGS) entry which is preliminary data.</text>
</comment>
<sequence>MRIAILLALLFSPCCFAISYHAAGHNLTIIESSRQEANFCSPYGYATQAQFNKWLETHRTIQRNSLQALQTQAKSAGLTEKEQLAFIQEAQQHIKKQVATTVRFNQSQCPLFQKSLEYNASLFK</sequence>
<organism evidence="2 3">
    <name type="scientific">Deefgea chitinilytica</name>
    <dbReference type="NCBI Taxonomy" id="570276"/>
    <lineage>
        <taxon>Bacteria</taxon>
        <taxon>Pseudomonadati</taxon>
        <taxon>Pseudomonadota</taxon>
        <taxon>Betaproteobacteria</taxon>
        <taxon>Neisseriales</taxon>
        <taxon>Chitinibacteraceae</taxon>
        <taxon>Deefgea</taxon>
    </lineage>
</organism>
<feature type="chain" id="PRO_5046502493" evidence="1">
    <location>
        <begin position="18"/>
        <end position="124"/>
    </location>
</feature>
<dbReference type="EMBL" id="WOFE01000008">
    <property type="protein sequence ID" value="MBM5572592.1"/>
    <property type="molecule type" value="Genomic_DNA"/>
</dbReference>